<dbReference type="PANTHER" id="PTHR47566">
    <property type="match status" value="1"/>
</dbReference>
<dbReference type="Proteomes" id="UP000006545">
    <property type="component" value="Chromosome"/>
</dbReference>
<dbReference type="eggNOG" id="COG4886">
    <property type="taxonomic scope" value="Bacteria"/>
</dbReference>
<accession>F4KN65</accession>
<evidence type="ECO:0000313" key="5">
    <source>
        <dbReference type="EMBL" id="AEE12403.1"/>
    </source>
</evidence>
<dbReference type="SUPFAM" id="SSF52058">
    <property type="entry name" value="L domain-like"/>
    <property type="match status" value="1"/>
</dbReference>
<dbReference type="GO" id="GO:0035591">
    <property type="term" value="F:signaling adaptor activity"/>
    <property type="evidence" value="ECO:0007669"/>
    <property type="project" value="TreeGrafter"/>
</dbReference>
<dbReference type="OrthoDB" id="1014732at2"/>
<dbReference type="PROSITE" id="PS51450">
    <property type="entry name" value="LRR"/>
    <property type="match status" value="1"/>
</dbReference>
<organism evidence="5 6">
    <name type="scientific">Porphyromonas asaccharolytica (strain ATCC 25260 / DSM 20707 / BCRC 10618 / CCUG 7834 / JCM 6326 / LMG 13178 / VPI 4198 / B440)</name>
    <name type="common">Bacteroides asaccharolyticus</name>
    <dbReference type="NCBI Taxonomy" id="879243"/>
    <lineage>
        <taxon>Bacteria</taxon>
        <taxon>Pseudomonadati</taxon>
        <taxon>Bacteroidota</taxon>
        <taxon>Bacteroidia</taxon>
        <taxon>Bacteroidales</taxon>
        <taxon>Porphyromonadaceae</taxon>
        <taxon>Porphyromonas</taxon>
    </lineage>
</organism>
<keyword evidence="1" id="KW-0433">Leucine-rich repeat</keyword>
<feature type="signal peptide" evidence="3">
    <location>
        <begin position="1"/>
        <end position="26"/>
    </location>
</feature>
<evidence type="ECO:0000259" key="4">
    <source>
        <dbReference type="Pfam" id="PF18962"/>
    </source>
</evidence>
<proteinExistence type="predicted"/>
<evidence type="ECO:0000313" key="6">
    <source>
        <dbReference type="Proteomes" id="UP000006545"/>
    </source>
</evidence>
<dbReference type="Pfam" id="PF12799">
    <property type="entry name" value="LRR_4"/>
    <property type="match status" value="1"/>
</dbReference>
<keyword evidence="3" id="KW-0732">Signal</keyword>
<reference evidence="6" key="1">
    <citation type="submission" date="2011-04" db="EMBL/GenBank/DDBJ databases">
        <title>The complete genome of Porphyromonas asaccharolytica DSM 20707.</title>
        <authorList>
            <person name="Lucas S."/>
            <person name="Han J."/>
            <person name="Lapidus A."/>
            <person name="Bruce D."/>
            <person name="Goodwin L."/>
            <person name="Pitluck S."/>
            <person name="Peters L."/>
            <person name="Kyrpides N."/>
            <person name="Mavromatis K."/>
            <person name="Ivanova N."/>
            <person name="Ovchinnikova G."/>
            <person name="Pagani I."/>
            <person name="Lu M."/>
            <person name="Detter J.C."/>
            <person name="Tapia R."/>
            <person name="Han C."/>
            <person name="Land M."/>
            <person name="Hauser L."/>
            <person name="Markowitz V."/>
            <person name="Cheng J.-F."/>
            <person name="Hugenholtz P."/>
            <person name="Woyke T."/>
            <person name="Wu D."/>
            <person name="Gronow S."/>
            <person name="Wellnitz S."/>
            <person name="Brambilla E."/>
            <person name="Klenk H.-P."/>
            <person name="Eisen J.A."/>
        </authorList>
    </citation>
    <scope>NUCLEOTIDE SEQUENCE [LARGE SCALE GENOMIC DNA]</scope>
    <source>
        <strain evidence="6">ATCC 25260 / DSM 20707 / VPI 4198</strain>
    </source>
</reference>
<sequence>MKRIRSLLGCVLIICLSLSQSMLLTAQEDLVAEMNGTYATGTEFNLWVSSRSGSIRVDYGSGSPTELQVSTDPSMPTKINSYTTEGKSVKVYGRDLTTLRCFWNKLTSLTLHAPELEILICHTNSIPSLDLTGSPKLRILDATEAGLTTLQMSGLTLIDTLVCDGNKLTQLDLSDMTHLRLLECYKNKLSQLDLTSCPDLVKVSAHKNQLTTLNVSGLTKLEEVSCWQNQIAELDLSSAAALTALDCSENSLTKLLVNPSAPIKKVELYDNQLSEEAFNSFIKSLPDLSGQESGTLKAVKTSSDSPEGNQVSAQALREAQLKNWRIYKGYEEIPVPMPRATLTTSGVSQWTISAQLADEAQQDKAWIDWNNDGICQDNERGLPEGKHAVEANTITIYGDLEGLFCYENALTDIDVSALQSLKRLNISDNSLTQIDLSHNPLLEELWMQNNQFTTIDLSHQPALDNLNASSNKLTEITFAPESATNRIDLSNNKLTTLDLSNTPHLALLNCNDNQLSEFDGRYVENLSFLYLANNQFKDFDPTTLPELIELNLNGNHLSSIDLAGLEWLTKLLLAGNNISTINLRGCPDLAQLNLAENPLTNLDLSPCSSIFWLNLSACGLSSVDVSSLSYLSMLYLPYNKLTELTLPTECEELVALDIEGNQIRGDKMQALIDQLPNLEYGIGEFYVVAQDSLYGNAISRDQVEMVMQKSWKVFQSTKTEPQYLEFEGYTIYPVHLTVGEHGAASIVNYQPASEVPMGVRLQLSVTPEAGYKIQSILVNGKPLEGMEFEVLQETNVEVRFEKETALQVPTDASIALYPNPATDYITVRTAIGSSIELFASDGTLVATTQTTMPETTLSVAELPAGRYVARITERDGKTVLTPVIVR</sequence>
<dbReference type="InterPro" id="IPR052574">
    <property type="entry name" value="CDIRP"/>
</dbReference>
<dbReference type="InterPro" id="IPR001611">
    <property type="entry name" value="Leu-rich_rpt"/>
</dbReference>
<keyword evidence="6" id="KW-1185">Reference proteome</keyword>
<evidence type="ECO:0000256" key="3">
    <source>
        <dbReference type="SAM" id="SignalP"/>
    </source>
</evidence>
<evidence type="ECO:0000256" key="1">
    <source>
        <dbReference type="ARBA" id="ARBA00022614"/>
    </source>
</evidence>
<dbReference type="SUPFAM" id="SSF52047">
    <property type="entry name" value="RNI-like"/>
    <property type="match status" value="1"/>
</dbReference>
<dbReference type="AlphaFoldDB" id="F4KN65"/>
<dbReference type="NCBIfam" id="TIGR04183">
    <property type="entry name" value="Por_Secre_tail"/>
    <property type="match status" value="1"/>
</dbReference>
<keyword evidence="2" id="KW-0677">Repeat</keyword>
<dbReference type="HOGENOM" id="CLU_022366_0_0_10"/>
<dbReference type="EMBL" id="CP002689">
    <property type="protein sequence ID" value="AEE12403.1"/>
    <property type="molecule type" value="Genomic_DNA"/>
</dbReference>
<feature type="chain" id="PRO_5003309971" description="Secretion system C-terminal sorting domain-containing protein" evidence="3">
    <location>
        <begin position="27"/>
        <end position="886"/>
    </location>
</feature>
<dbReference type="KEGG" id="pah:Poras_0449"/>
<dbReference type="STRING" id="879243.Poras_0449"/>
<dbReference type="Pfam" id="PF18962">
    <property type="entry name" value="Por_Secre_tail"/>
    <property type="match status" value="1"/>
</dbReference>
<dbReference type="InterPro" id="IPR032675">
    <property type="entry name" value="LRR_dom_sf"/>
</dbReference>
<dbReference type="Gene3D" id="3.80.10.10">
    <property type="entry name" value="Ribonuclease Inhibitor"/>
    <property type="match status" value="3"/>
</dbReference>
<dbReference type="InterPro" id="IPR025875">
    <property type="entry name" value="Leu-rich_rpt_4"/>
</dbReference>
<evidence type="ECO:0000256" key="2">
    <source>
        <dbReference type="ARBA" id="ARBA00022737"/>
    </source>
</evidence>
<dbReference type="PANTHER" id="PTHR47566:SF1">
    <property type="entry name" value="PROTEIN NUD1"/>
    <property type="match status" value="1"/>
</dbReference>
<name>F4KN65_PORAD</name>
<gene>
    <name evidence="5" type="ordered locus">Poras_0449</name>
</gene>
<feature type="domain" description="Secretion system C-terminal sorting" evidence="4">
    <location>
        <begin position="816"/>
        <end position="883"/>
    </location>
</feature>
<protein>
    <recommendedName>
        <fullName evidence="4">Secretion system C-terminal sorting domain-containing protein</fullName>
    </recommendedName>
</protein>
<dbReference type="InterPro" id="IPR026444">
    <property type="entry name" value="Secre_tail"/>
</dbReference>